<dbReference type="Pfam" id="PF00106">
    <property type="entry name" value="adh_short"/>
    <property type="match status" value="1"/>
</dbReference>
<protein>
    <submittedName>
        <fullName evidence="4">Oxidoreductase</fullName>
    </submittedName>
</protein>
<organism evidence="4 5">
    <name type="scientific">Polychaeton citri CBS 116435</name>
    <dbReference type="NCBI Taxonomy" id="1314669"/>
    <lineage>
        <taxon>Eukaryota</taxon>
        <taxon>Fungi</taxon>
        <taxon>Dikarya</taxon>
        <taxon>Ascomycota</taxon>
        <taxon>Pezizomycotina</taxon>
        <taxon>Dothideomycetes</taxon>
        <taxon>Dothideomycetidae</taxon>
        <taxon>Capnodiales</taxon>
        <taxon>Capnodiaceae</taxon>
        <taxon>Polychaeton</taxon>
    </lineage>
</organism>
<evidence type="ECO:0000313" key="5">
    <source>
        <dbReference type="Proteomes" id="UP000799441"/>
    </source>
</evidence>
<comment type="similarity">
    <text evidence="1">Belongs to the short-chain dehydrogenases/reductases (SDR) family.</text>
</comment>
<proteinExistence type="inferred from homology"/>
<sequence>MLEWLLGKSFDCDKDVPDLSGKVILVTGGNAGLGKETVLQLAKHNPREIFLAARNASKAAAAIDEINSKVPNSRVTFLQLDLTSFAAIKKAAEDFQARADRLDILINNAGIMAVPYSKTEEGYEIQFGTNHMGHALLTKLLLPTMLSTAEEKDSDVRVVNLSSRAHQGAPWPGIVYDQDALEGYGTYRRYGQSKLANILHVRELARRYPSITAVSVHPGVIITDLYGAANQSNFIVRWGTWASKSVLGGVPWGAKNQMWAAVGPKHEVRSSYYWKPIGIPSAGTRWHAQKPELAEKLWDWTEEEFRKYGY</sequence>
<gene>
    <name evidence="4" type="ORF">K431DRAFT_170670</name>
</gene>
<name>A0A9P4PZR6_9PEZI</name>
<dbReference type="PRINTS" id="PR00081">
    <property type="entry name" value="GDHRDH"/>
</dbReference>
<keyword evidence="3" id="KW-0560">Oxidoreductase</keyword>
<dbReference type="AlphaFoldDB" id="A0A9P4PZR6"/>
<dbReference type="InterPro" id="IPR002347">
    <property type="entry name" value="SDR_fam"/>
</dbReference>
<evidence type="ECO:0000256" key="2">
    <source>
        <dbReference type="ARBA" id="ARBA00022857"/>
    </source>
</evidence>
<dbReference type="InterPro" id="IPR036291">
    <property type="entry name" value="NAD(P)-bd_dom_sf"/>
</dbReference>
<comment type="caution">
    <text evidence="4">The sequence shown here is derived from an EMBL/GenBank/DDBJ whole genome shotgun (WGS) entry which is preliminary data.</text>
</comment>
<dbReference type="Gene3D" id="3.40.50.720">
    <property type="entry name" value="NAD(P)-binding Rossmann-like Domain"/>
    <property type="match status" value="1"/>
</dbReference>
<dbReference type="Proteomes" id="UP000799441">
    <property type="component" value="Unassembled WGS sequence"/>
</dbReference>
<evidence type="ECO:0000256" key="1">
    <source>
        <dbReference type="ARBA" id="ARBA00006484"/>
    </source>
</evidence>
<evidence type="ECO:0000256" key="3">
    <source>
        <dbReference type="ARBA" id="ARBA00023002"/>
    </source>
</evidence>
<dbReference type="GO" id="GO:0016491">
    <property type="term" value="F:oxidoreductase activity"/>
    <property type="evidence" value="ECO:0007669"/>
    <property type="project" value="UniProtKB-KW"/>
</dbReference>
<dbReference type="EMBL" id="MU003862">
    <property type="protein sequence ID" value="KAF2716768.1"/>
    <property type="molecule type" value="Genomic_DNA"/>
</dbReference>
<accession>A0A9P4PZR6</accession>
<keyword evidence="2" id="KW-0521">NADP</keyword>
<dbReference type="SUPFAM" id="SSF51735">
    <property type="entry name" value="NAD(P)-binding Rossmann-fold domains"/>
    <property type="match status" value="1"/>
</dbReference>
<dbReference type="PANTHER" id="PTHR24320:SF282">
    <property type="entry name" value="WW DOMAIN-CONTAINING OXIDOREDUCTASE"/>
    <property type="match status" value="1"/>
</dbReference>
<dbReference type="OrthoDB" id="191139at2759"/>
<keyword evidence="5" id="KW-1185">Reference proteome</keyword>
<dbReference type="PANTHER" id="PTHR24320">
    <property type="entry name" value="RETINOL DEHYDROGENASE"/>
    <property type="match status" value="1"/>
</dbReference>
<evidence type="ECO:0000313" key="4">
    <source>
        <dbReference type="EMBL" id="KAF2716768.1"/>
    </source>
</evidence>
<reference evidence="4" key="1">
    <citation type="journal article" date="2020" name="Stud. Mycol.">
        <title>101 Dothideomycetes genomes: a test case for predicting lifestyles and emergence of pathogens.</title>
        <authorList>
            <person name="Haridas S."/>
            <person name="Albert R."/>
            <person name="Binder M."/>
            <person name="Bloem J."/>
            <person name="Labutti K."/>
            <person name="Salamov A."/>
            <person name="Andreopoulos B."/>
            <person name="Baker S."/>
            <person name="Barry K."/>
            <person name="Bills G."/>
            <person name="Bluhm B."/>
            <person name="Cannon C."/>
            <person name="Castanera R."/>
            <person name="Culley D."/>
            <person name="Daum C."/>
            <person name="Ezra D."/>
            <person name="Gonzalez J."/>
            <person name="Henrissat B."/>
            <person name="Kuo A."/>
            <person name="Liang C."/>
            <person name="Lipzen A."/>
            <person name="Lutzoni F."/>
            <person name="Magnuson J."/>
            <person name="Mondo S."/>
            <person name="Nolan M."/>
            <person name="Ohm R."/>
            <person name="Pangilinan J."/>
            <person name="Park H.-J."/>
            <person name="Ramirez L."/>
            <person name="Alfaro M."/>
            <person name="Sun H."/>
            <person name="Tritt A."/>
            <person name="Yoshinaga Y."/>
            <person name="Zwiers L.-H."/>
            <person name="Turgeon B."/>
            <person name="Goodwin S."/>
            <person name="Spatafora J."/>
            <person name="Crous P."/>
            <person name="Grigoriev I."/>
        </authorList>
    </citation>
    <scope>NUCLEOTIDE SEQUENCE</scope>
    <source>
        <strain evidence="4">CBS 116435</strain>
    </source>
</reference>